<dbReference type="EMBL" id="GBXM01030011">
    <property type="protein sequence ID" value="JAH78566.1"/>
    <property type="molecule type" value="Transcribed_RNA"/>
</dbReference>
<sequence>MNLQKVHLCTTLNFNVECLLRIWSLYQIMKFKNVRICGLLVRYACVSRLSK</sequence>
<accession>A0A0E9VKL5</accession>
<name>A0A0E9VKL5_ANGAN</name>
<proteinExistence type="predicted"/>
<dbReference type="AlphaFoldDB" id="A0A0E9VKL5"/>
<reference evidence="1" key="1">
    <citation type="submission" date="2014-11" db="EMBL/GenBank/DDBJ databases">
        <authorList>
            <person name="Amaro Gonzalez C."/>
        </authorList>
    </citation>
    <scope>NUCLEOTIDE SEQUENCE</scope>
</reference>
<reference evidence="1" key="2">
    <citation type="journal article" date="2015" name="Fish Shellfish Immunol.">
        <title>Early steps in the European eel (Anguilla anguilla)-Vibrio vulnificus interaction in the gills: Role of the RtxA13 toxin.</title>
        <authorList>
            <person name="Callol A."/>
            <person name="Pajuelo D."/>
            <person name="Ebbesson L."/>
            <person name="Teles M."/>
            <person name="MacKenzie S."/>
            <person name="Amaro C."/>
        </authorList>
    </citation>
    <scope>NUCLEOTIDE SEQUENCE</scope>
</reference>
<protein>
    <submittedName>
        <fullName evidence="1">Uncharacterized protein</fullName>
    </submittedName>
</protein>
<organism evidence="1">
    <name type="scientific">Anguilla anguilla</name>
    <name type="common">European freshwater eel</name>
    <name type="synonym">Muraena anguilla</name>
    <dbReference type="NCBI Taxonomy" id="7936"/>
    <lineage>
        <taxon>Eukaryota</taxon>
        <taxon>Metazoa</taxon>
        <taxon>Chordata</taxon>
        <taxon>Craniata</taxon>
        <taxon>Vertebrata</taxon>
        <taxon>Euteleostomi</taxon>
        <taxon>Actinopterygii</taxon>
        <taxon>Neopterygii</taxon>
        <taxon>Teleostei</taxon>
        <taxon>Anguilliformes</taxon>
        <taxon>Anguillidae</taxon>
        <taxon>Anguilla</taxon>
    </lineage>
</organism>
<evidence type="ECO:0000313" key="1">
    <source>
        <dbReference type="EMBL" id="JAH78566.1"/>
    </source>
</evidence>